<feature type="non-terminal residue" evidence="6">
    <location>
        <position position="201"/>
    </location>
</feature>
<evidence type="ECO:0000256" key="4">
    <source>
        <dbReference type="ARBA" id="ARBA00023157"/>
    </source>
</evidence>
<keyword evidence="2" id="KW-0964">Secreted</keyword>
<proteinExistence type="predicted"/>
<dbReference type="FunFam" id="2.60.120.200:FF:000182">
    <property type="entry name" value="MAM and LDL-receptor class A domain-containing protein 1"/>
    <property type="match status" value="1"/>
</dbReference>
<dbReference type="PANTHER" id="PTHR23282:SF148">
    <property type="entry name" value="MAM DOMAIN-CONTAINING PROTEIN"/>
    <property type="match status" value="1"/>
</dbReference>
<dbReference type="GO" id="GO:0005576">
    <property type="term" value="C:extracellular region"/>
    <property type="evidence" value="ECO:0007669"/>
    <property type="project" value="UniProtKB-SubCell"/>
</dbReference>
<dbReference type="PROSITE" id="PS50060">
    <property type="entry name" value="MAM_2"/>
    <property type="match status" value="2"/>
</dbReference>
<gene>
    <name evidence="6" type="ORF">OS493_007197</name>
</gene>
<feature type="domain" description="MAM" evidence="5">
    <location>
        <begin position="155"/>
        <end position="201"/>
    </location>
</feature>
<dbReference type="GO" id="GO:0016020">
    <property type="term" value="C:membrane"/>
    <property type="evidence" value="ECO:0007669"/>
    <property type="project" value="InterPro"/>
</dbReference>
<dbReference type="Gene3D" id="2.60.120.200">
    <property type="match status" value="2"/>
</dbReference>
<dbReference type="SMART" id="SM00137">
    <property type="entry name" value="MAM"/>
    <property type="match status" value="1"/>
</dbReference>
<name>A0A9W9ZHT0_9CNID</name>
<dbReference type="Proteomes" id="UP001163046">
    <property type="component" value="Unassembled WGS sequence"/>
</dbReference>
<dbReference type="CDD" id="cd06263">
    <property type="entry name" value="MAM"/>
    <property type="match status" value="1"/>
</dbReference>
<evidence type="ECO:0000313" key="7">
    <source>
        <dbReference type="Proteomes" id="UP001163046"/>
    </source>
</evidence>
<keyword evidence="7" id="KW-1185">Reference proteome</keyword>
<evidence type="ECO:0000256" key="2">
    <source>
        <dbReference type="ARBA" id="ARBA00022525"/>
    </source>
</evidence>
<keyword evidence="3" id="KW-0677">Repeat</keyword>
<protein>
    <recommendedName>
        <fullName evidence="5">MAM domain-containing protein</fullName>
    </recommendedName>
</protein>
<dbReference type="EMBL" id="MU826352">
    <property type="protein sequence ID" value="KAJ7380813.1"/>
    <property type="molecule type" value="Genomic_DNA"/>
</dbReference>
<dbReference type="OrthoDB" id="5986110at2759"/>
<dbReference type="AlphaFoldDB" id="A0A9W9ZHT0"/>
<dbReference type="InterPro" id="IPR013320">
    <property type="entry name" value="ConA-like_dom_sf"/>
</dbReference>
<dbReference type="InterPro" id="IPR000998">
    <property type="entry name" value="MAM_dom"/>
</dbReference>
<dbReference type="Pfam" id="PF00629">
    <property type="entry name" value="MAM"/>
    <property type="match status" value="2"/>
</dbReference>
<dbReference type="PANTHER" id="PTHR23282">
    <property type="entry name" value="APICAL ENDOSOMAL GLYCOPROTEIN PRECURSOR"/>
    <property type="match status" value="1"/>
</dbReference>
<accession>A0A9W9ZHT0</accession>
<comment type="subcellular location">
    <subcellularLocation>
        <location evidence="1">Secreted</location>
    </subcellularLocation>
</comment>
<dbReference type="InterPro" id="IPR051560">
    <property type="entry name" value="MAM_domain-containing"/>
</dbReference>
<evidence type="ECO:0000256" key="1">
    <source>
        <dbReference type="ARBA" id="ARBA00004613"/>
    </source>
</evidence>
<dbReference type="SUPFAM" id="SSF49899">
    <property type="entry name" value="Concanavalin A-like lectins/glucanases"/>
    <property type="match status" value="2"/>
</dbReference>
<reference evidence="6" key="1">
    <citation type="submission" date="2023-01" db="EMBL/GenBank/DDBJ databases">
        <title>Genome assembly of the deep-sea coral Lophelia pertusa.</title>
        <authorList>
            <person name="Herrera S."/>
            <person name="Cordes E."/>
        </authorList>
    </citation>
    <scope>NUCLEOTIDE SEQUENCE</scope>
    <source>
        <strain evidence="6">USNM1676648</strain>
        <tissue evidence="6">Polyp</tissue>
    </source>
</reference>
<sequence>MCLWAQALDDKFNWTRVQGKTPSQNTGPAIDHTTGGSAGYYVYIETSYPRKPNDTARIESATIPSTQQKCLQFWYHMYGPHVDTLNVYTKINKQLGSPVYTRSGTQGNKWKHATVSLTVSSKFKVVFEGRRGLSWAGDIALDDISMQDGQCPPQLQCSFEDQNFCGWKNVHGDNFDWTRANGYTASIGTGPSYDHTTGTAN</sequence>
<evidence type="ECO:0000259" key="5">
    <source>
        <dbReference type="PROSITE" id="PS50060"/>
    </source>
</evidence>
<evidence type="ECO:0000313" key="6">
    <source>
        <dbReference type="EMBL" id="KAJ7380813.1"/>
    </source>
</evidence>
<comment type="caution">
    <text evidence="6">The sequence shown here is derived from an EMBL/GenBank/DDBJ whole genome shotgun (WGS) entry which is preliminary data.</text>
</comment>
<dbReference type="PRINTS" id="PR00020">
    <property type="entry name" value="MAMDOMAIN"/>
</dbReference>
<keyword evidence="4" id="KW-1015">Disulfide bond</keyword>
<evidence type="ECO:0000256" key="3">
    <source>
        <dbReference type="ARBA" id="ARBA00022737"/>
    </source>
</evidence>
<feature type="domain" description="MAM" evidence="5">
    <location>
        <begin position="1"/>
        <end position="153"/>
    </location>
</feature>
<organism evidence="6 7">
    <name type="scientific">Desmophyllum pertusum</name>
    <dbReference type="NCBI Taxonomy" id="174260"/>
    <lineage>
        <taxon>Eukaryota</taxon>
        <taxon>Metazoa</taxon>
        <taxon>Cnidaria</taxon>
        <taxon>Anthozoa</taxon>
        <taxon>Hexacorallia</taxon>
        <taxon>Scleractinia</taxon>
        <taxon>Caryophylliina</taxon>
        <taxon>Caryophylliidae</taxon>
        <taxon>Desmophyllum</taxon>
    </lineage>
</organism>